<dbReference type="Pfam" id="PF09534">
    <property type="entry name" value="Trp_oprn_chp"/>
    <property type="match status" value="1"/>
</dbReference>
<dbReference type="STRING" id="556325.BHE16_00890"/>
<keyword evidence="2" id="KW-1133">Transmembrane helix</keyword>
<name>A0A1L2ZK88_9MICC</name>
<evidence type="ECO:0000256" key="2">
    <source>
        <dbReference type="SAM" id="Phobius"/>
    </source>
</evidence>
<dbReference type="OrthoDB" id="4955044at2"/>
<feature type="transmembrane region" description="Helical" evidence="2">
    <location>
        <begin position="48"/>
        <end position="68"/>
    </location>
</feature>
<reference evidence="3 4" key="1">
    <citation type="submission" date="2016-11" db="EMBL/GenBank/DDBJ databases">
        <title>Genome sequencing of Zhihengliuella aestuarii B18 antagonistic to Plasmodiophora brassicae.</title>
        <authorList>
            <person name="Luo Y."/>
        </authorList>
    </citation>
    <scope>NUCLEOTIDE SEQUENCE [LARGE SCALE GENOMIC DNA]</scope>
    <source>
        <strain evidence="3 4">B18</strain>
    </source>
</reference>
<evidence type="ECO:0008006" key="5">
    <source>
        <dbReference type="Google" id="ProtNLM"/>
    </source>
</evidence>
<evidence type="ECO:0000256" key="1">
    <source>
        <dbReference type="SAM" id="MobiDB-lite"/>
    </source>
</evidence>
<dbReference type="AlphaFoldDB" id="A0A1L2ZK88"/>
<dbReference type="EMBL" id="CP018135">
    <property type="protein sequence ID" value="APF39815.1"/>
    <property type="molecule type" value="Genomic_DNA"/>
</dbReference>
<proteinExistence type="predicted"/>
<feature type="transmembrane region" description="Helical" evidence="2">
    <location>
        <begin position="75"/>
        <end position="103"/>
    </location>
</feature>
<protein>
    <recommendedName>
        <fullName evidence="5">Trp biosynthesis-associated membrane protein</fullName>
    </recommendedName>
</protein>
<dbReference type="RefSeq" id="WP_071893290.1">
    <property type="nucleotide sequence ID" value="NZ_CP018135.1"/>
</dbReference>
<keyword evidence="2" id="KW-0812">Transmembrane</keyword>
<keyword evidence="4" id="KW-1185">Reference proteome</keyword>
<dbReference type="InterPro" id="IPR019051">
    <property type="entry name" value="Trp_biosyn_TM_oprn/chp"/>
</dbReference>
<sequence length="202" mass="20654">MTSRQVTLGAILGALLVLAAATQTWIHVVPTSTSVRLPEIDISGNDAATSVTALSVAALAAAAAATIARVVGRRIIGVILALSGIGIIAATFSVLSNIQAAAATTVGETLGQSVTEGSYTHTFWPYLAILGAVLAFAAGIVMTVRAGRWAVDRRHAQGAEQAPSQAELSQKGAAASSSSKNEKWDDIDSWDSLSRGDDPTAT</sequence>
<organism evidence="3 4">
    <name type="scientific">Neomicrococcus aestuarii</name>
    <dbReference type="NCBI Taxonomy" id="556325"/>
    <lineage>
        <taxon>Bacteria</taxon>
        <taxon>Bacillati</taxon>
        <taxon>Actinomycetota</taxon>
        <taxon>Actinomycetes</taxon>
        <taxon>Micrococcales</taxon>
        <taxon>Micrococcaceae</taxon>
        <taxon>Neomicrococcus</taxon>
    </lineage>
</organism>
<accession>A0A1L2ZK88</accession>
<keyword evidence="2" id="KW-0472">Membrane</keyword>
<dbReference type="Proteomes" id="UP000183530">
    <property type="component" value="Chromosome"/>
</dbReference>
<feature type="region of interest" description="Disordered" evidence="1">
    <location>
        <begin position="156"/>
        <end position="202"/>
    </location>
</feature>
<evidence type="ECO:0000313" key="4">
    <source>
        <dbReference type="Proteomes" id="UP000183530"/>
    </source>
</evidence>
<dbReference type="KEGG" id="nae:BHE16_00890"/>
<evidence type="ECO:0000313" key="3">
    <source>
        <dbReference type="EMBL" id="APF39815.1"/>
    </source>
</evidence>
<feature type="transmembrane region" description="Helical" evidence="2">
    <location>
        <begin position="123"/>
        <end position="144"/>
    </location>
</feature>
<gene>
    <name evidence="3" type="ORF">BHE16_00890</name>
</gene>